<protein>
    <recommendedName>
        <fullName evidence="2">Negative regulator of flagellin synthesis</fullName>
    </recommendedName>
</protein>
<evidence type="ECO:0000313" key="9">
    <source>
        <dbReference type="Proteomes" id="UP000192468"/>
    </source>
</evidence>
<evidence type="ECO:0000256" key="1">
    <source>
        <dbReference type="ARBA" id="ARBA00005322"/>
    </source>
</evidence>
<dbReference type="NCBIfam" id="TIGR03824">
    <property type="entry name" value="FlgM_jcvi"/>
    <property type="match status" value="1"/>
</dbReference>
<dbReference type="RefSeq" id="WP_084113654.1">
    <property type="nucleotide sequence ID" value="NZ_FWXH01000002.1"/>
</dbReference>
<dbReference type="GO" id="GO:0045892">
    <property type="term" value="P:negative regulation of DNA-templated transcription"/>
    <property type="evidence" value="ECO:0007669"/>
    <property type="project" value="InterPro"/>
</dbReference>
<dbReference type="Pfam" id="PF04316">
    <property type="entry name" value="FlgM"/>
    <property type="match status" value="1"/>
</dbReference>
<reference evidence="8 9" key="1">
    <citation type="submission" date="2017-04" db="EMBL/GenBank/DDBJ databases">
        <authorList>
            <person name="Afonso C.L."/>
            <person name="Miller P.J."/>
            <person name="Scott M.A."/>
            <person name="Spackman E."/>
            <person name="Goraichik I."/>
            <person name="Dimitrov K.M."/>
            <person name="Suarez D.L."/>
            <person name="Swayne D.E."/>
        </authorList>
    </citation>
    <scope>NUCLEOTIDE SEQUENCE [LARGE SCALE GENOMIC DNA]</scope>
    <source>
        <strain evidence="8 9">DSM 12555</strain>
    </source>
</reference>
<sequence>MDINGVSSSKVLKFYNNNSSKNIKENNAKPSANDSLEISNLGKKLSEYSIDDNFSSSTDRINVIKEHIKNGTYDMNSNLVAQGIINYIKGKGV</sequence>
<proteinExistence type="inferred from homology"/>
<name>A0A1W1X2B2_9CLOT</name>
<keyword evidence="9" id="KW-1185">Reference proteome</keyword>
<dbReference type="InterPro" id="IPR007412">
    <property type="entry name" value="FlgM"/>
</dbReference>
<evidence type="ECO:0000313" key="8">
    <source>
        <dbReference type="EMBL" id="SMC17963.1"/>
    </source>
</evidence>
<organism evidence="8 9">
    <name type="scientific">Clostridium acidisoli DSM 12555</name>
    <dbReference type="NCBI Taxonomy" id="1121291"/>
    <lineage>
        <taxon>Bacteria</taxon>
        <taxon>Bacillati</taxon>
        <taxon>Bacillota</taxon>
        <taxon>Clostridia</taxon>
        <taxon>Eubacteriales</taxon>
        <taxon>Clostridiaceae</taxon>
        <taxon>Clostridium</taxon>
    </lineage>
</organism>
<feature type="domain" description="Anti-sigma-28 factor FlgM C-terminal" evidence="7">
    <location>
        <begin position="34"/>
        <end position="86"/>
    </location>
</feature>
<evidence type="ECO:0000256" key="6">
    <source>
        <dbReference type="ARBA" id="ARBA00023163"/>
    </source>
</evidence>
<evidence type="ECO:0000256" key="4">
    <source>
        <dbReference type="ARBA" id="ARBA00022795"/>
    </source>
</evidence>
<dbReference type="EMBL" id="FWXH01000002">
    <property type="protein sequence ID" value="SMC17963.1"/>
    <property type="molecule type" value="Genomic_DNA"/>
</dbReference>
<gene>
    <name evidence="8" type="ORF">SAMN02745134_00468</name>
</gene>
<keyword evidence="4" id="KW-1005">Bacterial flagellum biogenesis</keyword>
<evidence type="ECO:0000256" key="5">
    <source>
        <dbReference type="ARBA" id="ARBA00023015"/>
    </source>
</evidence>
<dbReference type="GO" id="GO:0044781">
    <property type="term" value="P:bacterial-type flagellum organization"/>
    <property type="evidence" value="ECO:0007669"/>
    <property type="project" value="UniProtKB-KW"/>
</dbReference>
<dbReference type="SUPFAM" id="SSF101498">
    <property type="entry name" value="Anti-sigma factor FlgM"/>
    <property type="match status" value="1"/>
</dbReference>
<keyword evidence="5" id="KW-0805">Transcription regulation</keyword>
<dbReference type="Proteomes" id="UP000192468">
    <property type="component" value="Unassembled WGS sequence"/>
</dbReference>
<dbReference type="OrthoDB" id="2112800at2"/>
<evidence type="ECO:0000256" key="2">
    <source>
        <dbReference type="ARBA" id="ARBA00017823"/>
    </source>
</evidence>
<dbReference type="InterPro" id="IPR031316">
    <property type="entry name" value="FlgM_C"/>
</dbReference>
<dbReference type="InterPro" id="IPR035890">
    <property type="entry name" value="Anti-sigma-28_factor_FlgM_sf"/>
</dbReference>
<comment type="similarity">
    <text evidence="1">Belongs to the FlgM family.</text>
</comment>
<accession>A0A1W1X2B2</accession>
<dbReference type="AlphaFoldDB" id="A0A1W1X2B2"/>
<dbReference type="STRING" id="1121291.SAMN02745134_00468"/>
<keyword evidence="6" id="KW-0804">Transcription</keyword>
<evidence type="ECO:0000256" key="3">
    <source>
        <dbReference type="ARBA" id="ARBA00022491"/>
    </source>
</evidence>
<keyword evidence="3" id="KW-0678">Repressor</keyword>
<evidence type="ECO:0000259" key="7">
    <source>
        <dbReference type="Pfam" id="PF04316"/>
    </source>
</evidence>